<evidence type="ECO:0000313" key="2">
    <source>
        <dbReference type="Proteomes" id="UP001221558"/>
    </source>
</evidence>
<organism evidence="1 2">
    <name type="scientific">Sphingobacterium oryzagri</name>
    <dbReference type="NCBI Taxonomy" id="3025669"/>
    <lineage>
        <taxon>Bacteria</taxon>
        <taxon>Pseudomonadati</taxon>
        <taxon>Bacteroidota</taxon>
        <taxon>Sphingobacteriia</taxon>
        <taxon>Sphingobacteriales</taxon>
        <taxon>Sphingobacteriaceae</taxon>
        <taxon>Sphingobacterium</taxon>
    </lineage>
</organism>
<dbReference type="EMBL" id="CP117880">
    <property type="protein sequence ID" value="WDF67698.1"/>
    <property type="molecule type" value="Genomic_DNA"/>
</dbReference>
<gene>
    <name evidence="1" type="ORF">PQ465_15460</name>
</gene>
<dbReference type="Proteomes" id="UP001221558">
    <property type="component" value="Chromosome"/>
</dbReference>
<protein>
    <submittedName>
        <fullName evidence="1">YdeI/OmpD-associated family protein</fullName>
    </submittedName>
</protein>
<keyword evidence="2" id="KW-1185">Reference proteome</keyword>
<reference evidence="1 2" key="1">
    <citation type="submission" date="2023-02" db="EMBL/GenBank/DDBJ databases">
        <title>Genome sequence of Sphingobacterium sp. KACC 22765.</title>
        <authorList>
            <person name="Kim S."/>
            <person name="Heo J."/>
            <person name="Kwon S.-W."/>
        </authorList>
    </citation>
    <scope>NUCLEOTIDE SEQUENCE [LARGE SCALE GENOMIC DNA]</scope>
    <source>
        <strain evidence="1 2">KACC 22765</strain>
    </source>
</reference>
<proteinExistence type="predicted"/>
<evidence type="ECO:0000313" key="1">
    <source>
        <dbReference type="EMBL" id="WDF67698.1"/>
    </source>
</evidence>
<name>A0ABY7WDG8_9SPHI</name>
<sequence length="193" mass="21789">MDEKTIEQQHFSTVAEWRNWLANNHQTKNGIWMICYKKSSGRSGISWSEAVDQALCFGWIDSLKRSVNDDYAIQFFGKRKAKSTWSKINKEKVARLLAEGLIVKAGLDSIALAKENGSWTVLDEVEALIVPADLEAALALEPAAANFFYALSKSNKKMLLQWLVLAKQQSTRLKRVREIVRCAADGQKPPSFR</sequence>
<dbReference type="Pfam" id="PF13376">
    <property type="entry name" value="OmdA"/>
    <property type="match status" value="1"/>
</dbReference>
<dbReference type="RefSeq" id="WP_274266425.1">
    <property type="nucleotide sequence ID" value="NZ_CP117880.1"/>
</dbReference>
<accession>A0ABY7WDG8</accession>